<dbReference type="AlphaFoldDB" id="A0A1W6LPF9"/>
<sequence length="59" mass="6356">MWEGSLPARTLQRNTQSCSDVGDIFLHGAIGGNGGDIFLTGFTAPNRFGYGARIDRINI</sequence>
<protein>
    <submittedName>
        <fullName evidence="1">Uncharacterized protein</fullName>
    </submittedName>
</protein>
<evidence type="ECO:0000313" key="2">
    <source>
        <dbReference type="Proteomes" id="UP000193334"/>
    </source>
</evidence>
<keyword evidence="2" id="KW-1185">Reference proteome</keyword>
<evidence type="ECO:0000313" key="1">
    <source>
        <dbReference type="EMBL" id="ARN57613.1"/>
    </source>
</evidence>
<organism evidence="1 2">
    <name type="scientific">Sedimentisphaera salicampi</name>
    <dbReference type="NCBI Taxonomy" id="1941349"/>
    <lineage>
        <taxon>Bacteria</taxon>
        <taxon>Pseudomonadati</taxon>
        <taxon>Planctomycetota</taxon>
        <taxon>Phycisphaerae</taxon>
        <taxon>Sedimentisphaerales</taxon>
        <taxon>Sedimentisphaeraceae</taxon>
        <taxon>Sedimentisphaera</taxon>
    </lineage>
</organism>
<proteinExistence type="predicted"/>
<reference evidence="2" key="1">
    <citation type="submission" date="2017-04" db="EMBL/GenBank/DDBJ databases">
        <title>Comparative genomics and description of representatives of a novel lineage of planctomycetes thriving in anoxic sediments.</title>
        <authorList>
            <person name="Spring S."/>
            <person name="Bunk B."/>
            <person name="Sproer C."/>
        </authorList>
    </citation>
    <scope>NUCLEOTIDE SEQUENCE [LARGE SCALE GENOMIC DNA]</scope>
    <source>
        <strain evidence="2">ST-PulAB-D4</strain>
    </source>
</reference>
<dbReference type="Proteomes" id="UP000193334">
    <property type="component" value="Chromosome"/>
</dbReference>
<dbReference type="EMBL" id="CP021023">
    <property type="protein sequence ID" value="ARN57613.1"/>
    <property type="molecule type" value="Genomic_DNA"/>
</dbReference>
<dbReference type="KEGG" id="pbp:STSP1_02034"/>
<name>A0A1W6LPF9_9BACT</name>
<accession>A0A1W6LPF9</accession>
<gene>
    <name evidence="1" type="ORF">STSP1_02034</name>
</gene>